<dbReference type="GO" id="GO:0003993">
    <property type="term" value="F:acid phosphatase activity"/>
    <property type="evidence" value="ECO:0007669"/>
    <property type="project" value="InterPro"/>
</dbReference>
<dbReference type="Pfam" id="PF13205">
    <property type="entry name" value="Big_5"/>
    <property type="match status" value="1"/>
</dbReference>
<dbReference type="PANTHER" id="PTHR22953:SF153">
    <property type="entry name" value="PURPLE ACID PHOSPHATASE"/>
    <property type="match status" value="1"/>
</dbReference>
<feature type="transmembrane region" description="Helical" evidence="2">
    <location>
        <begin position="16"/>
        <end position="34"/>
    </location>
</feature>
<dbReference type="Gene3D" id="3.60.21.10">
    <property type="match status" value="1"/>
</dbReference>
<dbReference type="AlphaFoldDB" id="A0A1S6HSS8"/>
<dbReference type="InterPro" id="IPR013783">
    <property type="entry name" value="Ig-like_fold"/>
</dbReference>
<dbReference type="InterPro" id="IPR014755">
    <property type="entry name" value="Cu-Rt/internalin_Ig-like"/>
</dbReference>
<dbReference type="Gene3D" id="2.60.40.380">
    <property type="entry name" value="Purple acid phosphatase-like, N-terminal"/>
    <property type="match status" value="1"/>
</dbReference>
<dbReference type="InterPro" id="IPR036116">
    <property type="entry name" value="FN3_sf"/>
</dbReference>
<feature type="domain" description="Fibronectin type-III" evidence="3">
    <location>
        <begin position="764"/>
        <end position="852"/>
    </location>
</feature>
<dbReference type="EMBL" id="CP014782">
    <property type="protein sequence ID" value="AQS38561.1"/>
    <property type="molecule type" value="Genomic_DNA"/>
</dbReference>
<gene>
    <name evidence="4" type="ORF">Sps_03434</name>
</gene>
<dbReference type="InterPro" id="IPR039331">
    <property type="entry name" value="PAPs-like"/>
</dbReference>
<keyword evidence="2" id="KW-0472">Membrane</keyword>
<dbReference type="KEGG" id="spsw:Sps_03434"/>
<keyword evidence="2" id="KW-0812">Transmembrane</keyword>
<dbReference type="OrthoDB" id="9804511at2"/>
<dbReference type="Pfam" id="PF00149">
    <property type="entry name" value="Metallophos"/>
    <property type="match status" value="1"/>
</dbReference>
<feature type="domain" description="Fibronectin type-III" evidence="3">
    <location>
        <begin position="966"/>
        <end position="1055"/>
    </location>
</feature>
<evidence type="ECO:0000259" key="3">
    <source>
        <dbReference type="PROSITE" id="PS50853"/>
    </source>
</evidence>
<dbReference type="Proteomes" id="UP000189545">
    <property type="component" value="Chromosome"/>
</dbReference>
<dbReference type="InterPro" id="IPR004843">
    <property type="entry name" value="Calcineurin-like_PHP"/>
</dbReference>
<name>A0A1S6HSS8_9GAMM</name>
<evidence type="ECO:0000256" key="1">
    <source>
        <dbReference type="ARBA" id="ARBA00022729"/>
    </source>
</evidence>
<dbReference type="STRING" id="225848.Sps_03434"/>
<protein>
    <submittedName>
        <fullName evidence="4">Bacterial Ig-like domain/Calcineurin-like phosphoesterase</fullName>
    </submittedName>
</protein>
<evidence type="ECO:0000313" key="4">
    <source>
        <dbReference type="EMBL" id="AQS38561.1"/>
    </source>
</evidence>
<reference evidence="4 5" key="1">
    <citation type="submission" date="2016-03" db="EMBL/GenBank/DDBJ databases">
        <title>Complete genome sequence of Shewanella psychrophila WP2, a deep sea bacterium isolated from west Pacific sediment.</title>
        <authorList>
            <person name="Xu G."/>
            <person name="Jian H."/>
        </authorList>
    </citation>
    <scope>NUCLEOTIDE SEQUENCE [LARGE SCALE GENOMIC DNA]</scope>
    <source>
        <strain evidence="4 5">WP2</strain>
    </source>
</reference>
<dbReference type="SMART" id="SM00060">
    <property type="entry name" value="FN3"/>
    <property type="match status" value="4"/>
</dbReference>
<dbReference type="Gene3D" id="2.60.40.10">
    <property type="entry name" value="Immunoglobulins"/>
    <property type="match status" value="2"/>
</dbReference>
<feature type="transmembrane region" description="Helical" evidence="2">
    <location>
        <begin position="41"/>
        <end position="58"/>
    </location>
</feature>
<dbReference type="SUPFAM" id="SSF49265">
    <property type="entry name" value="Fibronectin type III"/>
    <property type="match status" value="2"/>
</dbReference>
<evidence type="ECO:0000313" key="5">
    <source>
        <dbReference type="Proteomes" id="UP000189545"/>
    </source>
</evidence>
<sequence length="1162" mass="124287">MALAPFIAESKARQAYKIWWCGMFGLFLSAPPIVNRHYANGIMCLFVLLICFTSAVMAETLTRGPYLQLGTEHSMTVKWRTDITGPSVVKYGTELSNLADSATGLNEATHSVTLSGLTPNTRYYYAVLDNQGDVLTGGDSTHFFYTSPSVGSTALTRVWIIGDSGTANSNARAVRDAYKARTGSSYTDLWLMLGDNAYSTGTDSEYQAAVFDIYPELLKQSPLWSTLGNHDGATADSASQEGPYYDIFTLPTNAEAGGVPSGTEAYYSFDYGQIHFVCLESYETDRSSSGAMLTWLVNDLEATSQPWIVAYWHHPPYTKGSHDSDSESRLIEMRENALPILESYGVDLVLSGHSHSYERSYLIDSHYGHSSSFTQGMQLDAGDGNKAGDGSYQKTAQIQQANNGAVYVVAGSSGKISGGALNHPAMYASINLLGSVILEVQDNELTATFIDNTNVVQDEFTLTKGPDVLPPTVTSIQAIDSTTVKLNFSENLTQVSAADISHYQLDRGASVISAQLSANQRQVTLTTSALVPSQVYTLVINGIQDISLNTIAANTQQEFTYINLITIAFQDGVSPELSYSGTRDAYISELNITSRYGANTNLYIDGDDGNGNDLSTLLRWDIDVIPANANIESAAITLDVFNPTSSSYNIFALSVPWTEAEVSWLQYDAGKAWELAGGQGTGDRSVVSLASISPGIGLYTVNLNEAATDMIESWVDGSSSNHGFIITNTASSDGADFYSRESSNFHPKLTLVYSLPEPEGDTAPPTQVENLLLMSVATDTASISWDAASDNVAVTGYKVFRDDVMLATSTMTNFNDSSLTPATHYIYKIIAFDAANNESTPSTGLEITTQAVTASLHVEDIGMAIESVNKKKLRARAEVLVEDALGIPVNNASVSGTWSALSNLSVSGVTTGEGKVSFGSTNVNKNSSGQFIFSINSVSLAGYSYQESDNVETSDCIGVDTSPCDGLSTPTGFTASFDGSQISLSWNAVSQGTHYYVYRSHSSGSGYSLLGQSSITSYQDSAISLNTTYYYSVTASDGVDESAWSQEITVTTMISPPTELGADDVSLSLKRKGRTYDVSALVSVKDDSGNGGPQALVSGEWTLTDGTKLADSGTTSGDGALILKLTKQSALSGDMFFFTVTDIERGSDSFDGVMTSNSVTVP</sequence>
<dbReference type="InterPro" id="IPR029052">
    <property type="entry name" value="Metallo-depent_PP-like"/>
</dbReference>
<dbReference type="InterPro" id="IPR015914">
    <property type="entry name" value="PAPs_N"/>
</dbReference>
<keyword evidence="1" id="KW-0732">Signal</keyword>
<keyword evidence="5" id="KW-1185">Reference proteome</keyword>
<dbReference type="GO" id="GO:0005576">
    <property type="term" value="C:extracellular region"/>
    <property type="evidence" value="ECO:0007669"/>
    <property type="project" value="UniProtKB-SubCell"/>
</dbReference>
<dbReference type="PROSITE" id="PS50853">
    <property type="entry name" value="FN3"/>
    <property type="match status" value="2"/>
</dbReference>
<dbReference type="SUPFAM" id="SSF49363">
    <property type="entry name" value="Purple acid phosphatase, N-terminal domain"/>
    <property type="match status" value="1"/>
</dbReference>
<proteinExistence type="predicted"/>
<dbReference type="CDD" id="cd00063">
    <property type="entry name" value="FN3"/>
    <property type="match status" value="2"/>
</dbReference>
<organism evidence="4 5">
    <name type="scientific">Shewanella psychrophila</name>
    <dbReference type="NCBI Taxonomy" id="225848"/>
    <lineage>
        <taxon>Bacteria</taxon>
        <taxon>Pseudomonadati</taxon>
        <taxon>Pseudomonadota</taxon>
        <taxon>Gammaproteobacteria</taxon>
        <taxon>Alteromonadales</taxon>
        <taxon>Shewanellaceae</taxon>
        <taxon>Shewanella</taxon>
    </lineage>
</organism>
<dbReference type="InterPro" id="IPR032812">
    <property type="entry name" value="SbsA_Ig"/>
</dbReference>
<dbReference type="Pfam" id="PF16656">
    <property type="entry name" value="Pur_ac_phosph_N"/>
    <property type="match status" value="1"/>
</dbReference>
<evidence type="ECO:0000256" key="2">
    <source>
        <dbReference type="SAM" id="Phobius"/>
    </source>
</evidence>
<keyword evidence="2" id="KW-1133">Transmembrane helix</keyword>
<dbReference type="GO" id="GO:0046872">
    <property type="term" value="F:metal ion binding"/>
    <property type="evidence" value="ECO:0007669"/>
    <property type="project" value="InterPro"/>
</dbReference>
<dbReference type="InterPro" id="IPR008963">
    <property type="entry name" value="Purple_acid_Pase-like_N"/>
</dbReference>
<dbReference type="SUPFAM" id="SSF56300">
    <property type="entry name" value="Metallo-dependent phosphatases"/>
    <property type="match status" value="1"/>
</dbReference>
<dbReference type="InterPro" id="IPR003961">
    <property type="entry name" value="FN3_dom"/>
</dbReference>
<accession>A0A1S6HSS8</accession>
<dbReference type="Gene3D" id="2.60.40.1220">
    <property type="match status" value="1"/>
</dbReference>
<dbReference type="NCBIfam" id="NF033679">
    <property type="entry name" value="DNRLRE_dom"/>
    <property type="match status" value="1"/>
</dbReference>
<dbReference type="PANTHER" id="PTHR22953">
    <property type="entry name" value="ACID PHOSPHATASE RELATED"/>
    <property type="match status" value="1"/>
</dbReference>